<dbReference type="STRING" id="696762.PFRI_26480"/>
<dbReference type="EMBL" id="MLCB01000155">
    <property type="protein sequence ID" value="OJI93130.1"/>
    <property type="molecule type" value="Genomic_DNA"/>
</dbReference>
<dbReference type="Proteomes" id="UP000184514">
    <property type="component" value="Unassembled WGS sequence"/>
</dbReference>
<dbReference type="Pfam" id="PF07811">
    <property type="entry name" value="TadE"/>
    <property type="match status" value="1"/>
</dbReference>
<keyword evidence="1" id="KW-0812">Transmembrane</keyword>
<name>A0A1L9NV00_9RHOB</name>
<reference evidence="3 4" key="1">
    <citation type="submission" date="2016-10" db="EMBL/GenBank/DDBJ databases">
        <title>Genome sequence of Planktotalea frisia SH6-1.</title>
        <authorList>
            <person name="Poehlein A."/>
            <person name="Bakenhus I."/>
            <person name="Voget S."/>
            <person name="Brinkhoff T."/>
            <person name="Simon M."/>
        </authorList>
    </citation>
    <scope>NUCLEOTIDE SEQUENCE [LARGE SCALE GENOMIC DNA]</scope>
    <source>
        <strain evidence="3 4">SH6-1</strain>
    </source>
</reference>
<evidence type="ECO:0000259" key="2">
    <source>
        <dbReference type="Pfam" id="PF07811"/>
    </source>
</evidence>
<dbReference type="OrthoDB" id="7907064at2"/>
<feature type="transmembrane region" description="Helical" evidence="1">
    <location>
        <begin position="21"/>
        <end position="43"/>
    </location>
</feature>
<dbReference type="InterPro" id="IPR012495">
    <property type="entry name" value="TadE-like_dom"/>
</dbReference>
<accession>A0A1L9NV00</accession>
<keyword evidence="1" id="KW-0472">Membrane</keyword>
<keyword evidence="1" id="KW-1133">Transmembrane helix</keyword>
<dbReference type="RefSeq" id="WP_072631183.1">
    <property type="nucleotide sequence ID" value="NZ_MLCB01000155.1"/>
</dbReference>
<dbReference type="AlphaFoldDB" id="A0A1L9NV00"/>
<gene>
    <name evidence="3" type="ORF">PFRI_26480</name>
</gene>
<evidence type="ECO:0000313" key="4">
    <source>
        <dbReference type="Proteomes" id="UP000184514"/>
    </source>
</evidence>
<feature type="domain" description="TadE-like" evidence="2">
    <location>
        <begin position="17"/>
        <end position="53"/>
    </location>
</feature>
<proteinExistence type="predicted"/>
<sequence length="181" mass="20106">MIKLLNTLRRFRRAERGNVTVEFALVFPVFIMILTSSIEMGVITIRQTLLERGLDIAMREVRVGTGANYSHDQVRAMICDGAAIFDDCEENLRLEMIPNNPRNYTQLPSTVDCVQHGAGGSEALNPVRSFTAGQSNELVIVRACMLYDPIFPTSQLALERTTDQNGKSALVAVSAFTQEPR</sequence>
<protein>
    <submittedName>
        <fullName evidence="3">TadE-like protein</fullName>
    </submittedName>
</protein>
<evidence type="ECO:0000256" key="1">
    <source>
        <dbReference type="SAM" id="Phobius"/>
    </source>
</evidence>
<keyword evidence="4" id="KW-1185">Reference proteome</keyword>
<comment type="caution">
    <text evidence="3">The sequence shown here is derived from an EMBL/GenBank/DDBJ whole genome shotgun (WGS) entry which is preliminary data.</text>
</comment>
<evidence type="ECO:0000313" key="3">
    <source>
        <dbReference type="EMBL" id="OJI93130.1"/>
    </source>
</evidence>
<organism evidence="3 4">
    <name type="scientific">Planktotalea frisia</name>
    <dbReference type="NCBI Taxonomy" id="696762"/>
    <lineage>
        <taxon>Bacteria</taxon>
        <taxon>Pseudomonadati</taxon>
        <taxon>Pseudomonadota</taxon>
        <taxon>Alphaproteobacteria</taxon>
        <taxon>Rhodobacterales</taxon>
        <taxon>Paracoccaceae</taxon>
        <taxon>Planktotalea</taxon>
    </lineage>
</organism>